<accession>A0A939G371</accession>
<name>A0A939G371_9BACT</name>
<proteinExistence type="predicted"/>
<dbReference type="Proteomes" id="UP000664795">
    <property type="component" value="Unassembled WGS sequence"/>
</dbReference>
<reference evidence="2 3" key="1">
    <citation type="submission" date="2021-03" db="EMBL/GenBank/DDBJ databases">
        <title>Fibrella sp. HMF5036 genome sequencing and assembly.</title>
        <authorList>
            <person name="Kang H."/>
            <person name="Kim H."/>
            <person name="Bae S."/>
            <person name="Joh K."/>
        </authorList>
    </citation>
    <scope>NUCLEOTIDE SEQUENCE [LARGE SCALE GENOMIC DNA]</scope>
    <source>
        <strain evidence="2 3">HMF5036</strain>
    </source>
</reference>
<dbReference type="AlphaFoldDB" id="A0A939G371"/>
<evidence type="ECO:0000256" key="1">
    <source>
        <dbReference type="SAM" id="Phobius"/>
    </source>
</evidence>
<evidence type="ECO:0000313" key="3">
    <source>
        <dbReference type="Proteomes" id="UP000664795"/>
    </source>
</evidence>
<keyword evidence="1" id="KW-1133">Transmembrane helix</keyword>
<comment type="caution">
    <text evidence="2">The sequence shown here is derived from an EMBL/GenBank/DDBJ whole genome shotgun (WGS) entry which is preliminary data.</text>
</comment>
<sequence length="135" mass="14282">MNPISYPLALYLGRLSTTQKVGDKVIFADYTKTTPKYTDVTGGQKKPITFQEILNYGTQLGGLAVNIINALKSPPTSGSAGISLTGLSGAEQAAVGDLKAQADAETKRKQRNTYLIGGIALVVIIGATLIFKHNK</sequence>
<dbReference type="RefSeq" id="WP_207334323.1">
    <property type="nucleotide sequence ID" value="NZ_JAFMYU010000003.1"/>
</dbReference>
<feature type="transmembrane region" description="Helical" evidence="1">
    <location>
        <begin position="114"/>
        <end position="131"/>
    </location>
</feature>
<keyword evidence="1" id="KW-0812">Transmembrane</keyword>
<dbReference type="EMBL" id="JAFMYU010000003">
    <property type="protein sequence ID" value="MBO0930358.1"/>
    <property type="molecule type" value="Genomic_DNA"/>
</dbReference>
<keyword evidence="1" id="KW-0472">Membrane</keyword>
<gene>
    <name evidence="2" type="ORF">J2I48_05090</name>
</gene>
<keyword evidence="3" id="KW-1185">Reference proteome</keyword>
<protein>
    <submittedName>
        <fullName evidence="2">Uncharacterized protein</fullName>
    </submittedName>
</protein>
<organism evidence="2 3">
    <name type="scientific">Fibrella aquatilis</name>
    <dbReference type="NCBI Taxonomy" id="2817059"/>
    <lineage>
        <taxon>Bacteria</taxon>
        <taxon>Pseudomonadati</taxon>
        <taxon>Bacteroidota</taxon>
        <taxon>Cytophagia</taxon>
        <taxon>Cytophagales</taxon>
        <taxon>Spirosomataceae</taxon>
        <taxon>Fibrella</taxon>
    </lineage>
</organism>
<evidence type="ECO:0000313" key="2">
    <source>
        <dbReference type="EMBL" id="MBO0930358.1"/>
    </source>
</evidence>